<keyword evidence="16" id="KW-1185">Reference proteome</keyword>
<dbReference type="InterPro" id="IPR050778">
    <property type="entry name" value="Cueball_EGF_LRP_Nidogen"/>
</dbReference>
<evidence type="ECO:0000256" key="8">
    <source>
        <dbReference type="ARBA" id="ARBA00023136"/>
    </source>
</evidence>
<evidence type="ECO:0000256" key="10">
    <source>
        <dbReference type="ARBA" id="ARBA00023170"/>
    </source>
</evidence>
<reference evidence="15 16" key="1">
    <citation type="journal article" date="2024" name="bioRxiv">
        <title>A reference genome for Trichogramma kaykai: A tiny desert-dwelling parasitoid wasp with competing sex-ratio distorters.</title>
        <authorList>
            <person name="Culotta J."/>
            <person name="Lindsey A.R."/>
        </authorList>
    </citation>
    <scope>NUCLEOTIDE SEQUENCE [LARGE SCALE GENOMIC DNA]</scope>
    <source>
        <strain evidence="15 16">KSX58</strain>
    </source>
</reference>
<evidence type="ECO:0000259" key="14">
    <source>
        <dbReference type="SMART" id="SM00179"/>
    </source>
</evidence>
<evidence type="ECO:0000256" key="7">
    <source>
        <dbReference type="ARBA" id="ARBA00022989"/>
    </source>
</evidence>
<gene>
    <name evidence="15" type="ORF">TKK_015168</name>
</gene>
<dbReference type="AlphaFoldDB" id="A0ABD2WAW8"/>
<dbReference type="PROSITE" id="PS51120">
    <property type="entry name" value="LDLRB"/>
    <property type="match status" value="2"/>
</dbReference>
<keyword evidence="2" id="KW-0245">EGF-like domain</keyword>
<dbReference type="Proteomes" id="UP001627154">
    <property type="component" value="Unassembled WGS sequence"/>
</dbReference>
<dbReference type="SUPFAM" id="SSF57196">
    <property type="entry name" value="EGF/Laminin"/>
    <property type="match status" value="1"/>
</dbReference>
<keyword evidence="4" id="KW-0812">Transmembrane</keyword>
<comment type="subcellular location">
    <subcellularLocation>
        <location evidence="1">Membrane</location>
        <topology evidence="1">Single-pass type I membrane protein</topology>
    </subcellularLocation>
</comment>
<dbReference type="PROSITE" id="PS01187">
    <property type="entry name" value="EGF_CA"/>
    <property type="match status" value="1"/>
</dbReference>
<evidence type="ECO:0000256" key="2">
    <source>
        <dbReference type="ARBA" id="ARBA00022536"/>
    </source>
</evidence>
<keyword evidence="9" id="KW-1015">Disulfide bond</keyword>
<dbReference type="GO" id="GO:0006897">
    <property type="term" value="P:endocytosis"/>
    <property type="evidence" value="ECO:0007669"/>
    <property type="project" value="UniProtKB-KW"/>
</dbReference>
<dbReference type="GO" id="GO:0016020">
    <property type="term" value="C:membrane"/>
    <property type="evidence" value="ECO:0007669"/>
    <property type="project" value="UniProtKB-SubCell"/>
</dbReference>
<name>A0ABD2WAW8_9HYME</name>
<evidence type="ECO:0000256" key="12">
    <source>
        <dbReference type="PROSITE-ProRule" id="PRU00461"/>
    </source>
</evidence>
<evidence type="ECO:0000256" key="13">
    <source>
        <dbReference type="SAM" id="MobiDB-lite"/>
    </source>
</evidence>
<dbReference type="InterPro" id="IPR001881">
    <property type="entry name" value="EGF-like_Ca-bd_dom"/>
</dbReference>
<accession>A0ABD2WAW8</accession>
<dbReference type="SMART" id="SM00179">
    <property type="entry name" value="EGF_CA"/>
    <property type="match status" value="1"/>
</dbReference>
<dbReference type="InterPro" id="IPR011042">
    <property type="entry name" value="6-blade_b-propeller_TolB-like"/>
</dbReference>
<dbReference type="CDD" id="cd00054">
    <property type="entry name" value="EGF_CA"/>
    <property type="match status" value="1"/>
</dbReference>
<evidence type="ECO:0000313" key="15">
    <source>
        <dbReference type="EMBL" id="KAL3389805.1"/>
    </source>
</evidence>
<dbReference type="SUPFAM" id="SSF63825">
    <property type="entry name" value="YWTD domain"/>
    <property type="match status" value="1"/>
</dbReference>
<dbReference type="Gene3D" id="2.10.25.10">
    <property type="entry name" value="Laminin"/>
    <property type="match status" value="1"/>
</dbReference>
<keyword evidence="8" id="KW-0472">Membrane</keyword>
<organism evidence="15 16">
    <name type="scientific">Trichogramma kaykai</name>
    <dbReference type="NCBI Taxonomy" id="54128"/>
    <lineage>
        <taxon>Eukaryota</taxon>
        <taxon>Metazoa</taxon>
        <taxon>Ecdysozoa</taxon>
        <taxon>Arthropoda</taxon>
        <taxon>Hexapoda</taxon>
        <taxon>Insecta</taxon>
        <taxon>Pterygota</taxon>
        <taxon>Neoptera</taxon>
        <taxon>Endopterygota</taxon>
        <taxon>Hymenoptera</taxon>
        <taxon>Apocrita</taxon>
        <taxon>Proctotrupomorpha</taxon>
        <taxon>Chalcidoidea</taxon>
        <taxon>Trichogrammatidae</taxon>
        <taxon>Trichogramma</taxon>
    </lineage>
</organism>
<evidence type="ECO:0000313" key="16">
    <source>
        <dbReference type="Proteomes" id="UP001627154"/>
    </source>
</evidence>
<evidence type="ECO:0000256" key="3">
    <source>
        <dbReference type="ARBA" id="ARBA00022583"/>
    </source>
</evidence>
<dbReference type="Pfam" id="PF00058">
    <property type="entry name" value="Ldl_recept_b"/>
    <property type="match status" value="2"/>
</dbReference>
<dbReference type="SMART" id="SM00135">
    <property type="entry name" value="LY"/>
    <property type="match status" value="3"/>
</dbReference>
<protein>
    <recommendedName>
        <fullName evidence="14">EGF-like calcium-binding domain-containing protein</fullName>
    </recommendedName>
</protein>
<feature type="compositionally biased region" description="Polar residues" evidence="13">
    <location>
        <begin position="7"/>
        <end position="21"/>
    </location>
</feature>
<dbReference type="FunFam" id="2.10.25.10:FF:000009">
    <property type="entry name" value="Low-density lipoprotein receptor isoform 1"/>
    <property type="match status" value="1"/>
</dbReference>
<keyword evidence="3" id="KW-0254">Endocytosis</keyword>
<proteinExistence type="predicted"/>
<keyword evidence="11" id="KW-0325">Glycoprotein</keyword>
<sequence length="229" mass="25683">MERENNRSTTGTQQSLVDPSSATGLDDINECLEPDSCSQVCKNTIGGFECSCVSGYLRDPKNDRRCKAIEGHASLLLSKRNDIRKIALDRKEMTLLVNNTKFAVAIDFMFQTGMLFWSDVQAKKIFKAPIDESNEKMLIISDNVTITDGLAIDWIHHFIFWTSSMGHAIKLATLDGSMIKTVVRENILEPRAIALDPIEGWMFWTDWGHNATIERAALGGTYRSVSYAK</sequence>
<dbReference type="PANTHER" id="PTHR46513">
    <property type="entry name" value="VITELLOGENIN RECEPTOR-LIKE PROTEIN-RELATED-RELATED"/>
    <property type="match status" value="1"/>
</dbReference>
<comment type="caution">
    <text evidence="15">The sequence shown here is derived from an EMBL/GenBank/DDBJ whole genome shotgun (WGS) entry which is preliminary data.</text>
</comment>
<evidence type="ECO:0000256" key="5">
    <source>
        <dbReference type="ARBA" id="ARBA00022729"/>
    </source>
</evidence>
<dbReference type="EMBL" id="JBJJXI010000122">
    <property type="protein sequence ID" value="KAL3389805.1"/>
    <property type="molecule type" value="Genomic_DNA"/>
</dbReference>
<feature type="domain" description="EGF-like calcium-binding" evidence="14">
    <location>
        <begin position="27"/>
        <end position="67"/>
    </location>
</feature>
<evidence type="ECO:0000256" key="6">
    <source>
        <dbReference type="ARBA" id="ARBA00022737"/>
    </source>
</evidence>
<dbReference type="InterPro" id="IPR000033">
    <property type="entry name" value="LDLR_classB_rpt"/>
</dbReference>
<dbReference type="InterPro" id="IPR049883">
    <property type="entry name" value="NOTCH1_EGF-like"/>
</dbReference>
<feature type="repeat" description="LDL-receptor class B" evidence="12">
    <location>
        <begin position="157"/>
        <end position="199"/>
    </location>
</feature>
<evidence type="ECO:0000256" key="1">
    <source>
        <dbReference type="ARBA" id="ARBA00004479"/>
    </source>
</evidence>
<dbReference type="PANTHER" id="PTHR46513:SF13">
    <property type="entry name" value="EGF-LIKE DOMAIN-CONTAINING PROTEIN"/>
    <property type="match status" value="1"/>
</dbReference>
<evidence type="ECO:0000256" key="9">
    <source>
        <dbReference type="ARBA" id="ARBA00023157"/>
    </source>
</evidence>
<evidence type="ECO:0000256" key="11">
    <source>
        <dbReference type="ARBA" id="ARBA00023180"/>
    </source>
</evidence>
<keyword evidence="5" id="KW-0732">Signal</keyword>
<dbReference type="InterPro" id="IPR018097">
    <property type="entry name" value="EGF_Ca-bd_CS"/>
</dbReference>
<keyword evidence="10" id="KW-0675">Receptor</keyword>
<feature type="region of interest" description="Disordered" evidence="13">
    <location>
        <begin position="1"/>
        <end position="21"/>
    </location>
</feature>
<keyword evidence="6" id="KW-0677">Repeat</keyword>
<dbReference type="FunFam" id="2.120.10.30:FF:000241">
    <property type="entry name" value="Low-density lipoprotein receptor-related protein 6"/>
    <property type="match status" value="1"/>
</dbReference>
<dbReference type="Gene3D" id="2.120.10.30">
    <property type="entry name" value="TolB, C-terminal domain"/>
    <property type="match status" value="1"/>
</dbReference>
<feature type="repeat" description="LDL-receptor class B" evidence="12">
    <location>
        <begin position="113"/>
        <end position="156"/>
    </location>
</feature>
<evidence type="ECO:0000256" key="4">
    <source>
        <dbReference type="ARBA" id="ARBA00022692"/>
    </source>
</evidence>
<dbReference type="Pfam" id="PF07645">
    <property type="entry name" value="EGF_CA"/>
    <property type="match status" value="1"/>
</dbReference>
<keyword evidence="7" id="KW-1133">Transmembrane helix</keyword>